<reference evidence="5" key="1">
    <citation type="submission" date="2017-03" db="EMBL/GenBank/DDBJ databases">
        <title>Genomes of endolithic fungi from Antarctica.</title>
        <authorList>
            <person name="Coleine C."/>
            <person name="Masonjones S."/>
            <person name="Stajich J.E."/>
        </authorList>
    </citation>
    <scope>NUCLEOTIDE SEQUENCE [LARGE SCALE GENOMIC DNA]</scope>
    <source>
        <strain evidence="5">CCFEE 5527</strain>
    </source>
</reference>
<dbReference type="InterPro" id="IPR047168">
    <property type="entry name" value="LEC1-like"/>
</dbReference>
<dbReference type="InterPro" id="IPR024554">
    <property type="entry name" value="LEC1-like_C"/>
</dbReference>
<feature type="compositionally biased region" description="Basic and acidic residues" evidence="1">
    <location>
        <begin position="596"/>
        <end position="620"/>
    </location>
</feature>
<feature type="domain" description="PX-associated" evidence="3">
    <location>
        <begin position="8"/>
        <end position="125"/>
    </location>
</feature>
<dbReference type="InterPro" id="IPR024555">
    <property type="entry name" value="PX-associated"/>
</dbReference>
<accession>A0A1V8SPX1</accession>
<dbReference type="Pfam" id="PF12828">
    <property type="entry name" value="PXB"/>
    <property type="match status" value="1"/>
</dbReference>
<dbReference type="Pfam" id="PF12825">
    <property type="entry name" value="DUF3818"/>
    <property type="match status" value="1"/>
</dbReference>
<evidence type="ECO:0000256" key="1">
    <source>
        <dbReference type="SAM" id="MobiDB-lite"/>
    </source>
</evidence>
<evidence type="ECO:0000259" key="2">
    <source>
        <dbReference type="Pfam" id="PF12825"/>
    </source>
</evidence>
<dbReference type="STRING" id="1507870.A0A1V8SPX1"/>
<name>A0A1V8SPX1_9PEZI</name>
<dbReference type="EMBL" id="NAJO01000033">
    <property type="protein sequence ID" value="OQO00952.1"/>
    <property type="molecule type" value="Genomic_DNA"/>
</dbReference>
<dbReference type="Proteomes" id="UP000192596">
    <property type="component" value="Unassembled WGS sequence"/>
</dbReference>
<evidence type="ECO:0000259" key="3">
    <source>
        <dbReference type="Pfam" id="PF12828"/>
    </source>
</evidence>
<dbReference type="OrthoDB" id="2117459at2759"/>
<sequence>MAASDLSPATLSPEQTSTLFDILTHHETYREIEGFKQPGAIHAYGPPFQDNRSSTDSPVLQALLAKFVLQLPGLRDVSPSFWKTQVADLIDELCEAELSESYDKGVLGIRKTLATAVSALIEYPARGSLGAFPEKQERKRREYDTKNSDDVLQAWQDCLQEIVYGNLIEELFSKAAVTDDLEQHAGIVRGMHEFVVVNLASFMHYTLVLSPEGPALLRMIGSVHGLLPYSVIRQTLKVGNVATMISGVMRIMLAKVSVSAVTNWMGLSSGADEGMNLLQQIISQVLGWEKRELKSRATKIEKAKDGPPKAVLKELNDWIATRSRAEHEEARRQSKEQGHSIVTIILALSSQPTELSEKQHAQALEYLTLTLGVRDRQEIIRVLCSRNPDHLTVAIRDGVDAYTPMIRDVHQAVNLSDTVWDFERFLTDMLKISKPQGKKGEEKPPAVEDFVDLLHRHQSSSHKFIHQVCKNSKPLVEMWKAYVNTAAAQFRADAKAPTSSSLIPDSASPPRQLSEAFSHLSSEDQKAVSSEISAYTTYLRDLHAASATRIGSIIRREYSAPFGPGAYLARWQQLMDTTAVTPATPKGEVRFGSSKSVRDEARTDVDGETAGDGKEVKAMDEAEDSTPKMPDVTKTIELLGDRFREILGGS</sequence>
<evidence type="ECO:0000313" key="5">
    <source>
        <dbReference type="Proteomes" id="UP000192596"/>
    </source>
</evidence>
<feature type="domain" description="PX" evidence="2">
    <location>
        <begin position="169"/>
        <end position="362"/>
    </location>
</feature>
<comment type="caution">
    <text evidence="4">The sequence shown here is derived from an EMBL/GenBank/DDBJ whole genome shotgun (WGS) entry which is preliminary data.</text>
</comment>
<dbReference type="AlphaFoldDB" id="A0A1V8SPX1"/>
<organism evidence="4 5">
    <name type="scientific">Cryoendolithus antarcticus</name>
    <dbReference type="NCBI Taxonomy" id="1507870"/>
    <lineage>
        <taxon>Eukaryota</taxon>
        <taxon>Fungi</taxon>
        <taxon>Dikarya</taxon>
        <taxon>Ascomycota</taxon>
        <taxon>Pezizomycotina</taxon>
        <taxon>Dothideomycetes</taxon>
        <taxon>Dothideomycetidae</taxon>
        <taxon>Cladosporiales</taxon>
        <taxon>Cladosporiaceae</taxon>
        <taxon>Cryoendolithus</taxon>
    </lineage>
</organism>
<gene>
    <name evidence="4" type="ORF">B0A48_13641</name>
</gene>
<dbReference type="PANTHER" id="PTHR47185">
    <property type="entry name" value="PX DOMAIN-CONTAINING PROTEIN YPR097W"/>
    <property type="match status" value="1"/>
</dbReference>
<protein>
    <recommendedName>
        <fullName evidence="6">PX-associated domain-containing protein</fullName>
    </recommendedName>
</protein>
<feature type="region of interest" description="Disordered" evidence="1">
    <location>
        <begin position="583"/>
        <end position="630"/>
    </location>
</feature>
<dbReference type="PANTHER" id="PTHR47185:SF2">
    <property type="entry name" value="FUNGAL PROTEIN"/>
    <property type="match status" value="1"/>
</dbReference>
<dbReference type="GO" id="GO:0035091">
    <property type="term" value="F:phosphatidylinositol binding"/>
    <property type="evidence" value="ECO:0007669"/>
    <property type="project" value="TreeGrafter"/>
</dbReference>
<dbReference type="InParanoid" id="A0A1V8SPX1"/>
<evidence type="ECO:0000313" key="4">
    <source>
        <dbReference type="EMBL" id="OQO00952.1"/>
    </source>
</evidence>
<evidence type="ECO:0008006" key="6">
    <source>
        <dbReference type="Google" id="ProtNLM"/>
    </source>
</evidence>
<proteinExistence type="predicted"/>
<keyword evidence="5" id="KW-1185">Reference proteome</keyword>